<feature type="domain" description="F-box" evidence="1">
    <location>
        <begin position="1"/>
        <end position="46"/>
    </location>
</feature>
<dbReference type="KEGG" id="mtr:11439403"/>
<dbReference type="InterPro" id="IPR017451">
    <property type="entry name" value="F-box-assoc_interact_dom"/>
</dbReference>
<dbReference type="InterPro" id="IPR001810">
    <property type="entry name" value="F-box_dom"/>
</dbReference>
<organism evidence="2 4">
    <name type="scientific">Medicago truncatula</name>
    <name type="common">Barrel medic</name>
    <name type="synonym">Medicago tribuloides</name>
    <dbReference type="NCBI Taxonomy" id="3880"/>
    <lineage>
        <taxon>Eukaryota</taxon>
        <taxon>Viridiplantae</taxon>
        <taxon>Streptophyta</taxon>
        <taxon>Embryophyta</taxon>
        <taxon>Tracheophyta</taxon>
        <taxon>Spermatophyta</taxon>
        <taxon>Magnoliopsida</taxon>
        <taxon>eudicotyledons</taxon>
        <taxon>Gunneridae</taxon>
        <taxon>Pentapetalae</taxon>
        <taxon>rosids</taxon>
        <taxon>fabids</taxon>
        <taxon>Fabales</taxon>
        <taxon>Fabaceae</taxon>
        <taxon>Papilionoideae</taxon>
        <taxon>50 kb inversion clade</taxon>
        <taxon>NPAAA clade</taxon>
        <taxon>Hologalegina</taxon>
        <taxon>IRL clade</taxon>
        <taxon>Trifolieae</taxon>
        <taxon>Medicago</taxon>
    </lineage>
</organism>
<dbReference type="SUPFAM" id="SSF81383">
    <property type="entry name" value="F-box domain"/>
    <property type="match status" value="1"/>
</dbReference>
<gene>
    <name evidence="3" type="primary">11439403</name>
    <name evidence="2" type="ordered locus">MTR_7g077970</name>
</gene>
<dbReference type="Proteomes" id="UP000002051">
    <property type="component" value="Unassembled WGS sequence"/>
</dbReference>
<dbReference type="PANTHER" id="PTHR31672">
    <property type="entry name" value="BNACNNG10540D PROTEIN"/>
    <property type="match status" value="1"/>
</dbReference>
<dbReference type="STRING" id="3880.G7L5M6"/>
<keyword evidence="4" id="KW-1185">Reference proteome</keyword>
<reference evidence="2 4" key="2">
    <citation type="journal article" date="2014" name="BMC Genomics">
        <title>An improved genome release (version Mt4.0) for the model legume Medicago truncatula.</title>
        <authorList>
            <person name="Tang H."/>
            <person name="Krishnakumar V."/>
            <person name="Bidwell S."/>
            <person name="Rosen B."/>
            <person name="Chan A."/>
            <person name="Zhou S."/>
            <person name="Gentzbittel L."/>
            <person name="Childs K.L."/>
            <person name="Yandell M."/>
            <person name="Gundlach H."/>
            <person name="Mayer K.F."/>
            <person name="Schwartz D.C."/>
            <person name="Town C.D."/>
        </authorList>
    </citation>
    <scope>GENOME REANNOTATION</scope>
    <source>
        <strain evidence="3 4">cv. Jemalong A17</strain>
    </source>
</reference>
<evidence type="ECO:0000259" key="1">
    <source>
        <dbReference type="PROSITE" id="PS50181"/>
    </source>
</evidence>
<dbReference type="InterPro" id="IPR036047">
    <property type="entry name" value="F-box-like_dom_sf"/>
</dbReference>
<dbReference type="SMART" id="SM00256">
    <property type="entry name" value="FBOX"/>
    <property type="match status" value="1"/>
</dbReference>
<name>G7L5M6_MEDTR</name>
<reference evidence="3" key="3">
    <citation type="submission" date="2015-04" db="UniProtKB">
        <authorList>
            <consortium name="EnsemblPlants"/>
        </authorList>
    </citation>
    <scope>IDENTIFICATION</scope>
    <source>
        <strain evidence="3">cv. Jemalong A17</strain>
    </source>
</reference>
<sequence length="423" mass="48433">MFGLPSLSDDLIAEVFSFLPVKSLVRFKCVNKYWKTRISDNTFVKLHLNRSATRNPLFTLVTSHITNDCTDFDGGYGMDCSVIPYSFNRLIQNSSFTLSVDPYYHLSYQGCSSIVGNCNGLILLAGGDDCQVVNFCLWNPATRVTSQNFGDFCRSPRGHPFPDDLDLYSFTFGCDISTGTYKIVASYYNLDGQHTSRILSIGDNVWRQIQSFPVVPLHFYLGGKAVHDSVYLSGTLNWLAIRNEFDYDIKNLRVEQFVIVSFDLGTETFSQYRLPSDFDEMPPMMPIVSVLGGFLCCSYFYKETDFLIWQMKELGVEDSWTQFLKINLQNLPRNYDYFSDEDSSDDEIKYQFELVPMLLYEDDDTLVLRSSQGSEAILYNWRENRAERTKLTTSSTIINDNGTSNSILWYSAKVYVESLVSIF</sequence>
<evidence type="ECO:0000313" key="4">
    <source>
        <dbReference type="Proteomes" id="UP000002051"/>
    </source>
</evidence>
<reference evidence="2 4" key="1">
    <citation type="journal article" date="2011" name="Nature">
        <title>The Medicago genome provides insight into the evolution of rhizobial symbioses.</title>
        <authorList>
            <person name="Young N.D."/>
            <person name="Debelle F."/>
            <person name="Oldroyd G.E."/>
            <person name="Geurts R."/>
            <person name="Cannon S.B."/>
            <person name="Udvardi M.K."/>
            <person name="Benedito V.A."/>
            <person name="Mayer K.F."/>
            <person name="Gouzy J."/>
            <person name="Schoof H."/>
            <person name="Van de Peer Y."/>
            <person name="Proost S."/>
            <person name="Cook D.R."/>
            <person name="Meyers B.C."/>
            <person name="Spannagl M."/>
            <person name="Cheung F."/>
            <person name="De Mita S."/>
            <person name="Krishnakumar V."/>
            <person name="Gundlach H."/>
            <person name="Zhou S."/>
            <person name="Mudge J."/>
            <person name="Bharti A.K."/>
            <person name="Murray J.D."/>
            <person name="Naoumkina M.A."/>
            <person name="Rosen B."/>
            <person name="Silverstein K.A."/>
            <person name="Tang H."/>
            <person name="Rombauts S."/>
            <person name="Zhao P.X."/>
            <person name="Zhou P."/>
            <person name="Barbe V."/>
            <person name="Bardou P."/>
            <person name="Bechner M."/>
            <person name="Bellec A."/>
            <person name="Berger A."/>
            <person name="Berges H."/>
            <person name="Bidwell S."/>
            <person name="Bisseling T."/>
            <person name="Choisne N."/>
            <person name="Couloux A."/>
            <person name="Denny R."/>
            <person name="Deshpande S."/>
            <person name="Dai X."/>
            <person name="Doyle J.J."/>
            <person name="Dudez A.M."/>
            <person name="Farmer A.D."/>
            <person name="Fouteau S."/>
            <person name="Franken C."/>
            <person name="Gibelin C."/>
            <person name="Gish J."/>
            <person name="Goldstein S."/>
            <person name="Gonzalez A.J."/>
            <person name="Green P.J."/>
            <person name="Hallab A."/>
            <person name="Hartog M."/>
            <person name="Hua A."/>
            <person name="Humphray S.J."/>
            <person name="Jeong D.H."/>
            <person name="Jing Y."/>
            <person name="Jocker A."/>
            <person name="Kenton S.M."/>
            <person name="Kim D.J."/>
            <person name="Klee K."/>
            <person name="Lai H."/>
            <person name="Lang C."/>
            <person name="Lin S."/>
            <person name="Macmil S.L."/>
            <person name="Magdelenat G."/>
            <person name="Matthews L."/>
            <person name="McCorrison J."/>
            <person name="Monaghan E.L."/>
            <person name="Mun J.H."/>
            <person name="Najar F.Z."/>
            <person name="Nicholson C."/>
            <person name="Noirot C."/>
            <person name="O'Bleness M."/>
            <person name="Paule C.R."/>
            <person name="Poulain J."/>
            <person name="Prion F."/>
            <person name="Qin B."/>
            <person name="Qu C."/>
            <person name="Retzel E.F."/>
            <person name="Riddle C."/>
            <person name="Sallet E."/>
            <person name="Samain S."/>
            <person name="Samson N."/>
            <person name="Sanders I."/>
            <person name="Saurat O."/>
            <person name="Scarpelli C."/>
            <person name="Schiex T."/>
            <person name="Segurens B."/>
            <person name="Severin A.J."/>
            <person name="Sherrier D.J."/>
            <person name="Shi R."/>
            <person name="Sims S."/>
            <person name="Singer S.R."/>
            <person name="Sinharoy S."/>
            <person name="Sterck L."/>
            <person name="Viollet A."/>
            <person name="Wang B.B."/>
            <person name="Wang K."/>
            <person name="Wang M."/>
            <person name="Wang X."/>
            <person name="Warfsmann J."/>
            <person name="Weissenbach J."/>
            <person name="White D.D."/>
            <person name="White J.D."/>
            <person name="Wiley G.B."/>
            <person name="Wincker P."/>
            <person name="Xing Y."/>
            <person name="Yang L."/>
            <person name="Yao Z."/>
            <person name="Ying F."/>
            <person name="Zhai J."/>
            <person name="Zhou L."/>
            <person name="Zuber A."/>
            <person name="Denarie J."/>
            <person name="Dixon R.A."/>
            <person name="May G.D."/>
            <person name="Schwartz D.C."/>
            <person name="Rogers J."/>
            <person name="Quetier F."/>
            <person name="Town C.D."/>
            <person name="Roe B.A."/>
        </authorList>
    </citation>
    <scope>NUCLEOTIDE SEQUENCE [LARGE SCALE GENOMIC DNA]</scope>
    <source>
        <strain evidence="2">A17</strain>
        <strain evidence="3 4">cv. Jemalong A17</strain>
    </source>
</reference>
<dbReference type="PROSITE" id="PS50181">
    <property type="entry name" value="FBOX"/>
    <property type="match status" value="1"/>
</dbReference>
<dbReference type="InterPro" id="IPR050796">
    <property type="entry name" value="SCF_F-box_component"/>
</dbReference>
<evidence type="ECO:0000313" key="2">
    <source>
        <dbReference type="EMBL" id="AES80206.2"/>
    </source>
</evidence>
<dbReference type="OrthoDB" id="1107553at2759"/>
<dbReference type="NCBIfam" id="TIGR01640">
    <property type="entry name" value="F_box_assoc_1"/>
    <property type="match status" value="1"/>
</dbReference>
<proteinExistence type="predicted"/>
<dbReference type="EnsemblPlants" id="AES80206">
    <property type="protein sequence ID" value="AES80206"/>
    <property type="gene ID" value="MTR_7g077970"/>
</dbReference>
<dbReference type="Pfam" id="PF00646">
    <property type="entry name" value="F-box"/>
    <property type="match status" value="1"/>
</dbReference>
<dbReference type="EMBL" id="CM001223">
    <property type="protein sequence ID" value="AES80206.2"/>
    <property type="molecule type" value="Genomic_DNA"/>
</dbReference>
<protein>
    <submittedName>
        <fullName evidence="2">F-box protein interaction domain protein</fullName>
    </submittedName>
</protein>
<accession>G7L5M6</accession>
<dbReference type="PANTHER" id="PTHR31672:SF13">
    <property type="entry name" value="F-BOX PROTEIN CPR30-LIKE"/>
    <property type="match status" value="1"/>
</dbReference>
<evidence type="ECO:0000313" key="3">
    <source>
        <dbReference type="EnsemblPlants" id="AES80206"/>
    </source>
</evidence>
<dbReference type="HOGENOM" id="CLU_027176_0_1_1"/>
<dbReference type="AlphaFoldDB" id="G7L5M6"/>
<accession>A0A0C3W9A6</accession>
<dbReference type="Gene3D" id="1.20.1280.50">
    <property type="match status" value="1"/>
</dbReference>
<dbReference type="PaxDb" id="3880-AES80206"/>